<dbReference type="SUPFAM" id="SSF53335">
    <property type="entry name" value="S-adenosyl-L-methionine-dependent methyltransferases"/>
    <property type="match status" value="1"/>
</dbReference>
<evidence type="ECO:0000259" key="1">
    <source>
        <dbReference type="Pfam" id="PF08241"/>
    </source>
</evidence>
<gene>
    <name evidence="2" type="ORF">GCM10008939_02080</name>
</gene>
<comment type="caution">
    <text evidence="2">The sequence shown here is derived from an EMBL/GenBank/DDBJ whole genome shotgun (WGS) entry which is preliminary data.</text>
</comment>
<reference evidence="2" key="1">
    <citation type="journal article" date="2014" name="Int. J. Syst. Evol. Microbiol.">
        <title>Complete genome sequence of Corynebacterium casei LMG S-19264T (=DSM 44701T), isolated from a smear-ripened cheese.</title>
        <authorList>
            <consortium name="US DOE Joint Genome Institute (JGI-PGF)"/>
            <person name="Walter F."/>
            <person name="Albersmeier A."/>
            <person name="Kalinowski J."/>
            <person name="Ruckert C."/>
        </authorList>
    </citation>
    <scope>NUCLEOTIDE SEQUENCE</scope>
    <source>
        <strain evidence="2">JCM 14371</strain>
    </source>
</reference>
<name>A0A917P510_9DEIO</name>
<organism evidence="2 3">
    <name type="scientific">Deinococcus aquiradiocola</name>
    <dbReference type="NCBI Taxonomy" id="393059"/>
    <lineage>
        <taxon>Bacteria</taxon>
        <taxon>Thermotogati</taxon>
        <taxon>Deinococcota</taxon>
        <taxon>Deinococci</taxon>
        <taxon>Deinococcales</taxon>
        <taxon>Deinococcaceae</taxon>
        <taxon>Deinococcus</taxon>
    </lineage>
</organism>
<dbReference type="AlphaFoldDB" id="A0A917P510"/>
<proteinExistence type="predicted"/>
<accession>A0A917P510</accession>
<dbReference type="RefSeq" id="WP_229670660.1">
    <property type="nucleotide sequence ID" value="NZ_BMOE01000001.1"/>
</dbReference>
<dbReference type="Pfam" id="PF08241">
    <property type="entry name" value="Methyltransf_11"/>
    <property type="match status" value="1"/>
</dbReference>
<dbReference type="Proteomes" id="UP000635726">
    <property type="component" value="Unassembled WGS sequence"/>
</dbReference>
<dbReference type="InterPro" id="IPR013216">
    <property type="entry name" value="Methyltransf_11"/>
</dbReference>
<evidence type="ECO:0000313" key="3">
    <source>
        <dbReference type="Proteomes" id="UP000635726"/>
    </source>
</evidence>
<protein>
    <recommendedName>
        <fullName evidence="1">Methyltransferase type 11 domain-containing protein</fullName>
    </recommendedName>
</protein>
<dbReference type="EMBL" id="BMOE01000001">
    <property type="protein sequence ID" value="GGJ61867.1"/>
    <property type="molecule type" value="Genomic_DNA"/>
</dbReference>
<evidence type="ECO:0000313" key="2">
    <source>
        <dbReference type="EMBL" id="GGJ61867.1"/>
    </source>
</evidence>
<sequence length="178" mass="18759">MWPFGPLLDAARLDLGADVLDVGGGDGRLLAEWRRRGQTGRGVVADASAGVDAHALPFPDASFGVVVMLRVLTHLHSPGLAVAEACRVLRPHGVLLVAAHGPQHLPGLLPVGVPAPCPALPDGWRATALAVTRPARFAWADWVALAEAYSVPPGMPRRMLETSLHLQGWVVRAPAARP</sequence>
<feature type="domain" description="Methyltransferase type 11" evidence="1">
    <location>
        <begin position="20"/>
        <end position="96"/>
    </location>
</feature>
<reference evidence="2" key="2">
    <citation type="submission" date="2020-09" db="EMBL/GenBank/DDBJ databases">
        <authorList>
            <person name="Sun Q."/>
            <person name="Ohkuma M."/>
        </authorList>
    </citation>
    <scope>NUCLEOTIDE SEQUENCE</scope>
    <source>
        <strain evidence="2">JCM 14371</strain>
    </source>
</reference>
<dbReference type="Gene3D" id="3.40.50.150">
    <property type="entry name" value="Vaccinia Virus protein VP39"/>
    <property type="match status" value="1"/>
</dbReference>
<keyword evidence="3" id="KW-1185">Reference proteome</keyword>
<dbReference type="GO" id="GO:0008757">
    <property type="term" value="F:S-adenosylmethionine-dependent methyltransferase activity"/>
    <property type="evidence" value="ECO:0007669"/>
    <property type="project" value="InterPro"/>
</dbReference>
<dbReference type="InterPro" id="IPR029063">
    <property type="entry name" value="SAM-dependent_MTases_sf"/>
</dbReference>